<sequence length="764" mass="88943">MGTRILDLLQLQNLTKRDPSAYKEEFLLQYQHYLTQLQIFQLKPTKDFKHFSQLVSYLSHVCACYPKELSEFPKQISDLLENNCNNLEPELRKILAKSLILMRNRNLLPQIQMLSLFFKLFRVHDKPLRSLLYSHIVADIKNTNLKQKNQKLNRTLQNFMFTMMNDDSDIASKMSLKVMIDLFRKKIWHDTKTVNVISNGVFSKNSKILITTLNFFLHIDNPDKPDEDDEEEAVKEKRAKDNFRKKSLAHRVGKKTKGRVTRLAKSKVDLKKAKQEEENKYQPNFPAIELIHDPQGYCDKLFNVLVKTTEKFETRVMIMNFISRLIYVHKLMVYNFYPFLQKYLQPHQKNITYLLAVLAQSCHELVDPDVLKPLVMTIAKYFVNDGCGSDVIAIGLNTIRSICSRCPLAIDTVLLADLIQYREKKEKGVAMASKSLLQFFRDNYPSMLPKKERGKNKSDIGLLAFGHQKVSQGIDGLDLLMDEELNARLDAIEAGEEYESDDDNDDDDDEEDGWEEVNEGETVDGEDNNSEWVSDDEGEEEEGEDEDEEVEGEEEVEDDDDDEEWEEVEEDDENIELEGDDDDEDDDEDDDDEEWEEVDEEEEEEVKPTKKPQQKEKVEVLRTDDIKVLTDEELIRIRKLRILKEARQNNKQYEDMDQGDDDDGENVHGLIRPEDLQGAHKKKKEEKMERIARAKEGRDGGYGSKASRRDKTGKSTTNEYKAKVTKPFVLTLKTKKVRGKSLKSFRDKQISQREHSARQKRGRH</sequence>
<keyword evidence="4 6" id="KW-0653">Protein transport</keyword>
<dbReference type="InterPro" id="IPR048292">
    <property type="entry name" value="SDA1_C"/>
</dbReference>
<protein>
    <recommendedName>
        <fullName evidence="6">Protein SDA1</fullName>
    </recommendedName>
</protein>
<dbReference type="Pfam" id="PF21638">
    <property type="entry name" value="SDA1_C"/>
    <property type="match status" value="1"/>
</dbReference>
<keyword evidence="5 6" id="KW-0539">Nucleus</keyword>
<dbReference type="GO" id="GO:0000055">
    <property type="term" value="P:ribosomal large subunit export from nucleus"/>
    <property type="evidence" value="ECO:0007669"/>
    <property type="project" value="UniProtKB-UniRule"/>
</dbReference>
<gene>
    <name evidence="11" type="ORF">RB653_007007</name>
</gene>
<evidence type="ECO:0000313" key="11">
    <source>
        <dbReference type="EMBL" id="KAK5575873.1"/>
    </source>
</evidence>
<dbReference type="GO" id="GO:0042273">
    <property type="term" value="P:ribosomal large subunit biogenesis"/>
    <property type="evidence" value="ECO:0007669"/>
    <property type="project" value="UniProtKB-UniRule"/>
</dbReference>
<feature type="domain" description="SDA1 middle" evidence="8">
    <location>
        <begin position="555"/>
        <end position="697"/>
    </location>
</feature>
<evidence type="ECO:0000313" key="12">
    <source>
        <dbReference type="Proteomes" id="UP001344447"/>
    </source>
</evidence>
<comment type="subcellular location">
    <subcellularLocation>
        <location evidence="6">Nucleus</location>
        <location evidence="6">Nucleolus</location>
    </subcellularLocation>
</comment>
<dbReference type="AlphaFoldDB" id="A0AAN7TV00"/>
<dbReference type="InterPro" id="IPR007949">
    <property type="entry name" value="SDA1_MD"/>
</dbReference>
<keyword evidence="2 6" id="KW-0813">Transport</keyword>
<feature type="domain" description="SDA1 C-terminal" evidence="10">
    <location>
        <begin position="714"/>
        <end position="762"/>
    </location>
</feature>
<dbReference type="PANTHER" id="PTHR12730">
    <property type="entry name" value="HSDA/SDA1-RELATED"/>
    <property type="match status" value="1"/>
</dbReference>
<dbReference type="InterPro" id="IPR012977">
    <property type="entry name" value="SDA1_N"/>
</dbReference>
<proteinExistence type="inferred from homology"/>
<evidence type="ECO:0000259" key="9">
    <source>
        <dbReference type="Pfam" id="PF08158"/>
    </source>
</evidence>
<evidence type="ECO:0000256" key="7">
    <source>
        <dbReference type="SAM" id="MobiDB-lite"/>
    </source>
</evidence>
<organism evidence="11 12">
    <name type="scientific">Dictyostelium firmibasis</name>
    <dbReference type="NCBI Taxonomy" id="79012"/>
    <lineage>
        <taxon>Eukaryota</taxon>
        <taxon>Amoebozoa</taxon>
        <taxon>Evosea</taxon>
        <taxon>Eumycetozoa</taxon>
        <taxon>Dictyostelia</taxon>
        <taxon>Dictyosteliales</taxon>
        <taxon>Dictyosteliaceae</taxon>
        <taxon>Dictyostelium</taxon>
    </lineage>
</organism>
<name>A0AAN7TV00_9MYCE</name>
<feature type="compositionally biased region" description="Acidic residues" evidence="7">
    <location>
        <begin position="494"/>
        <end position="605"/>
    </location>
</feature>
<dbReference type="InterPro" id="IPR027312">
    <property type="entry name" value="Sda1"/>
</dbReference>
<dbReference type="InterPro" id="IPR016024">
    <property type="entry name" value="ARM-type_fold"/>
</dbReference>
<feature type="region of interest" description="Disordered" evidence="7">
    <location>
        <begin position="735"/>
        <end position="764"/>
    </location>
</feature>
<reference evidence="11 12" key="1">
    <citation type="submission" date="2023-11" db="EMBL/GenBank/DDBJ databases">
        <title>Dfirmibasis_genome.</title>
        <authorList>
            <person name="Edelbroek B."/>
            <person name="Kjellin J."/>
            <person name="Jerlstrom-Hultqvist J."/>
            <person name="Soderbom F."/>
        </authorList>
    </citation>
    <scope>NUCLEOTIDE SEQUENCE [LARGE SCALE GENOMIC DNA]</scope>
    <source>
        <strain evidence="11 12">TNS-C-14</strain>
    </source>
</reference>
<evidence type="ECO:0000259" key="8">
    <source>
        <dbReference type="Pfam" id="PF05285"/>
    </source>
</evidence>
<feature type="compositionally biased region" description="Acidic residues" evidence="7">
    <location>
        <begin position="655"/>
        <end position="664"/>
    </location>
</feature>
<comment type="function">
    <text evidence="6">Required for 60S pre-ribosomal subunits export to the cytoplasm.</text>
</comment>
<evidence type="ECO:0000259" key="10">
    <source>
        <dbReference type="Pfam" id="PF21638"/>
    </source>
</evidence>
<feature type="compositionally biased region" description="Basic and acidic residues" evidence="7">
    <location>
        <begin position="744"/>
        <end position="757"/>
    </location>
</feature>
<evidence type="ECO:0000256" key="2">
    <source>
        <dbReference type="ARBA" id="ARBA00022448"/>
    </source>
</evidence>
<evidence type="ECO:0000256" key="4">
    <source>
        <dbReference type="ARBA" id="ARBA00022927"/>
    </source>
</evidence>
<accession>A0AAN7TV00</accession>
<comment type="caution">
    <text evidence="11">The sequence shown here is derived from an EMBL/GenBank/DDBJ whole genome shotgun (WGS) entry which is preliminary data.</text>
</comment>
<dbReference type="GO" id="GO:0015031">
    <property type="term" value="P:protein transport"/>
    <property type="evidence" value="ECO:0007669"/>
    <property type="project" value="UniProtKB-KW"/>
</dbReference>
<evidence type="ECO:0000256" key="5">
    <source>
        <dbReference type="ARBA" id="ARBA00023242"/>
    </source>
</evidence>
<dbReference type="Pfam" id="PF08158">
    <property type="entry name" value="SDA1_HEAT"/>
    <property type="match status" value="1"/>
</dbReference>
<dbReference type="Pfam" id="PF05285">
    <property type="entry name" value="SDA1_dom"/>
    <property type="match status" value="1"/>
</dbReference>
<feature type="region of interest" description="Disordered" evidence="7">
    <location>
        <begin position="646"/>
        <end position="720"/>
    </location>
</feature>
<evidence type="ECO:0000256" key="1">
    <source>
        <dbReference type="ARBA" id="ARBA00005783"/>
    </source>
</evidence>
<comment type="similarity">
    <text evidence="1 6">Belongs to the SDA1 family.</text>
</comment>
<dbReference type="PANTHER" id="PTHR12730:SF0">
    <property type="entry name" value="PROTEIN SDA1 HOMOLOG"/>
    <property type="match status" value="1"/>
</dbReference>
<keyword evidence="12" id="KW-1185">Reference proteome</keyword>
<feature type="compositionally biased region" description="Basic and acidic residues" evidence="7">
    <location>
        <begin position="685"/>
        <end position="699"/>
    </location>
</feature>
<dbReference type="SUPFAM" id="SSF48371">
    <property type="entry name" value="ARM repeat"/>
    <property type="match status" value="1"/>
</dbReference>
<feature type="domain" description="SDA1 N-terminal" evidence="9">
    <location>
        <begin position="57"/>
        <end position="425"/>
    </location>
</feature>
<feature type="region of interest" description="Disordered" evidence="7">
    <location>
        <begin position="494"/>
        <end position="617"/>
    </location>
</feature>
<evidence type="ECO:0000256" key="6">
    <source>
        <dbReference type="RuleBase" id="RU365057"/>
    </source>
</evidence>
<keyword evidence="3 6" id="KW-0690">Ribosome biogenesis</keyword>
<dbReference type="Proteomes" id="UP001344447">
    <property type="component" value="Unassembled WGS sequence"/>
</dbReference>
<dbReference type="GO" id="GO:0005730">
    <property type="term" value="C:nucleolus"/>
    <property type="evidence" value="ECO:0007669"/>
    <property type="project" value="UniProtKB-SubCell"/>
</dbReference>
<dbReference type="EMBL" id="JAVFKY010000005">
    <property type="protein sequence ID" value="KAK5575873.1"/>
    <property type="molecule type" value="Genomic_DNA"/>
</dbReference>
<evidence type="ECO:0000256" key="3">
    <source>
        <dbReference type="ARBA" id="ARBA00022517"/>
    </source>
</evidence>